<accession>A0A2U8GI79</accession>
<dbReference type="EMBL" id="MF276979">
    <property type="protein sequence ID" value="AWI68366.1"/>
    <property type="molecule type" value="Genomic_DNA"/>
</dbReference>
<keyword evidence="1" id="KW-0150">Chloroplast</keyword>
<organism evidence="1">
    <name type="scientific">Pediastrum duplex</name>
    <name type="common">Green alga</name>
    <dbReference type="NCBI Taxonomy" id="3105"/>
    <lineage>
        <taxon>Eukaryota</taxon>
        <taxon>Viridiplantae</taxon>
        <taxon>Chlorophyta</taxon>
        <taxon>core chlorophytes</taxon>
        <taxon>Chlorophyceae</taxon>
        <taxon>CS clade</taxon>
        <taxon>Sphaeropleales</taxon>
        <taxon>Hydrodictyaceae</taxon>
        <taxon>Pediastrum</taxon>
    </lineage>
</organism>
<proteinExistence type="predicted"/>
<reference evidence="1" key="1">
    <citation type="journal article" date="2018" name="Am. J. Bot.">
        <title>Organellar phylogenomics inform systematics in the green algal family Hydrodictyaceae (Chlorophyceae) and provide clues to the complex evolutionary history of plastid genomes in the green algal tree of life.</title>
        <authorList>
            <person name="McManus H.A."/>
            <person name="Fucikova K."/>
            <person name="Lewis P.O."/>
            <person name="Lewis L.A."/>
            <person name="Karol K.G."/>
        </authorList>
    </citation>
    <scope>NUCLEOTIDE SEQUENCE</scope>
</reference>
<dbReference type="AlphaFoldDB" id="A0A2U8GI79"/>
<sequence>MSTTDANQSRRSKEVKEVKVLAYFRLGSWLLRSCVGALALPKHQGTQAKEAKEAKVNKKLKRKSEEAEIFDSKSAEKKRRTNKCMKKLVKNTNIFVNFLIFKFSL</sequence>
<keyword evidence="1" id="KW-0934">Plastid</keyword>
<protein>
    <submittedName>
        <fullName evidence="1">Uncharacterized protein</fullName>
    </submittedName>
</protein>
<evidence type="ECO:0000313" key="1">
    <source>
        <dbReference type="EMBL" id="AWI68366.1"/>
    </source>
</evidence>
<geneLocation type="chloroplast" evidence="1"/>
<name>A0A2U8GI79_PEDDU</name>